<gene>
    <name evidence="1" type="primary">TMEM68</name>
    <name evidence="1" type="ORF">SK128_018466</name>
</gene>
<proteinExistence type="predicted"/>
<keyword evidence="1" id="KW-0812">Transmembrane</keyword>
<dbReference type="AlphaFoldDB" id="A0AAN8WKQ7"/>
<accession>A0AAN8WKQ7</accession>
<name>A0AAN8WKQ7_HALRR</name>
<keyword evidence="1" id="KW-0472">Membrane</keyword>
<dbReference type="EMBL" id="JAXCGZ010017527">
    <property type="protein sequence ID" value="KAK7067977.1"/>
    <property type="molecule type" value="Genomic_DNA"/>
</dbReference>
<reference evidence="1 2" key="1">
    <citation type="submission" date="2023-11" db="EMBL/GenBank/DDBJ databases">
        <title>Halocaridina rubra genome assembly.</title>
        <authorList>
            <person name="Smith C."/>
        </authorList>
    </citation>
    <scope>NUCLEOTIDE SEQUENCE [LARGE SCALE GENOMIC DNA]</scope>
    <source>
        <strain evidence="1">EP-1</strain>
        <tissue evidence="1">Whole</tissue>
    </source>
</reference>
<dbReference type="PANTHER" id="PTHR22753">
    <property type="entry name" value="TRANSMEMBRANE PROTEIN 68"/>
    <property type="match status" value="1"/>
</dbReference>
<keyword evidence="2" id="KW-1185">Reference proteome</keyword>
<protein>
    <submittedName>
        <fullName evidence="1">Transmembrane protein 68</fullName>
    </submittedName>
</protein>
<dbReference type="Proteomes" id="UP001381693">
    <property type="component" value="Unassembled WGS sequence"/>
</dbReference>
<dbReference type="CDD" id="cd07987">
    <property type="entry name" value="LPLAT_MGAT-like"/>
    <property type="match status" value="1"/>
</dbReference>
<evidence type="ECO:0000313" key="2">
    <source>
        <dbReference type="Proteomes" id="UP001381693"/>
    </source>
</evidence>
<comment type="caution">
    <text evidence="1">The sequence shown here is derived from an EMBL/GenBank/DDBJ whole genome shotgun (WGS) entry which is preliminary data.</text>
</comment>
<evidence type="ECO:0000313" key="1">
    <source>
        <dbReference type="EMBL" id="KAK7067977.1"/>
    </source>
</evidence>
<sequence>MVVTTGRLIHCVGDRFLEKVPGWKVILEAFHITAGTISSCTQTLSEGHILSISPGGVREAQFSDHNYQLFWGQRAGFAKVAIAAKSPIVPVFTENIREAFRTVIWPRRLWLGLYEKLRFPCAPIYGGFPVKLRAHLGKPIYHEPGETPEELATRVQRSLEDLILKNQKLPGNILRALLARVYESPKRD</sequence>
<dbReference type="GO" id="GO:0016020">
    <property type="term" value="C:membrane"/>
    <property type="evidence" value="ECO:0007669"/>
    <property type="project" value="TreeGrafter"/>
</dbReference>
<organism evidence="1 2">
    <name type="scientific">Halocaridina rubra</name>
    <name type="common">Hawaiian red shrimp</name>
    <dbReference type="NCBI Taxonomy" id="373956"/>
    <lineage>
        <taxon>Eukaryota</taxon>
        <taxon>Metazoa</taxon>
        <taxon>Ecdysozoa</taxon>
        <taxon>Arthropoda</taxon>
        <taxon>Crustacea</taxon>
        <taxon>Multicrustacea</taxon>
        <taxon>Malacostraca</taxon>
        <taxon>Eumalacostraca</taxon>
        <taxon>Eucarida</taxon>
        <taxon>Decapoda</taxon>
        <taxon>Pleocyemata</taxon>
        <taxon>Caridea</taxon>
        <taxon>Atyoidea</taxon>
        <taxon>Atyidae</taxon>
        <taxon>Halocaridina</taxon>
    </lineage>
</organism>
<dbReference type="PANTHER" id="PTHR22753:SF14">
    <property type="entry name" value="MONOACYLGLYCEROL_DIACYLGLYCEROL O-ACYLTRANSFERASE"/>
    <property type="match status" value="1"/>
</dbReference>